<sequence>MTTSPIYIGFPSAVAAIEHQIDHGGWVFVPEALLEAVWFCPDMTPTKILTHPVLSGMEGRLTCDPADLRPLGFRVSNACQANPA</sequence>
<protein>
    <submittedName>
        <fullName evidence="1">Uncharacterized protein</fullName>
    </submittedName>
</protein>
<dbReference type="AlphaFoldDB" id="A0A4R8FKK4"/>
<proteinExistence type="predicted"/>
<gene>
    <name evidence="1" type="ORF">DFO67_11531</name>
</gene>
<dbReference type="RefSeq" id="WP_134019302.1">
    <property type="nucleotide sequence ID" value="NZ_SOEC01000015.1"/>
</dbReference>
<evidence type="ECO:0000313" key="2">
    <source>
        <dbReference type="Proteomes" id="UP000294489"/>
    </source>
</evidence>
<dbReference type="Proteomes" id="UP000294489">
    <property type="component" value="Unassembled WGS sequence"/>
</dbReference>
<reference evidence="1 2" key="1">
    <citation type="submission" date="2019-03" db="EMBL/GenBank/DDBJ databases">
        <title>Freshwater and sediment microbial communities from various areas in North America, analyzing microbe dynamics in response to fracking.</title>
        <authorList>
            <person name="Lamendella R."/>
        </authorList>
    </citation>
    <scope>NUCLEOTIDE SEQUENCE [LARGE SCALE GENOMIC DNA]</scope>
    <source>
        <strain evidence="1 2">6_TX</strain>
    </source>
</reference>
<name>A0A4R8FKK4_9GAMM</name>
<dbReference type="EMBL" id="SOEC01000015">
    <property type="protein sequence ID" value="TDX26766.1"/>
    <property type="molecule type" value="Genomic_DNA"/>
</dbReference>
<organism evidence="1 2">
    <name type="scientific">Modicisalibacter xianhensis</name>
    <dbReference type="NCBI Taxonomy" id="442341"/>
    <lineage>
        <taxon>Bacteria</taxon>
        <taxon>Pseudomonadati</taxon>
        <taxon>Pseudomonadota</taxon>
        <taxon>Gammaproteobacteria</taxon>
        <taxon>Oceanospirillales</taxon>
        <taxon>Halomonadaceae</taxon>
        <taxon>Modicisalibacter</taxon>
    </lineage>
</organism>
<evidence type="ECO:0000313" key="1">
    <source>
        <dbReference type="EMBL" id="TDX26766.1"/>
    </source>
</evidence>
<dbReference type="OrthoDB" id="6174560at2"/>
<accession>A0A4R8FKK4</accession>
<comment type="caution">
    <text evidence="1">The sequence shown here is derived from an EMBL/GenBank/DDBJ whole genome shotgun (WGS) entry which is preliminary data.</text>
</comment>